<dbReference type="UniPathway" id="UPA00666"/>
<keyword evidence="3 9" id="KW-1003">Cell membrane</keyword>
<dbReference type="Pfam" id="PF20154">
    <property type="entry name" value="LNT_N"/>
    <property type="match status" value="1"/>
</dbReference>
<keyword evidence="11" id="KW-0449">Lipoprotein</keyword>
<dbReference type="PROSITE" id="PS50263">
    <property type="entry name" value="CN_HYDROLASE"/>
    <property type="match status" value="1"/>
</dbReference>
<reference evidence="11 12" key="1">
    <citation type="submission" date="2017-05" db="EMBL/GenBank/DDBJ databases">
        <title>Genome Sequence of Loktanella vestfoldensis Strain SMR4r Isolated from a Culture of the Diatom Skeletonema marinoi.</title>
        <authorList>
            <person name="Topel M."/>
            <person name="Pinder M.I.M."/>
            <person name="Johansson O.N."/>
            <person name="Kourtchenko O."/>
            <person name="Godhe A."/>
            <person name="Clarke A.K."/>
        </authorList>
    </citation>
    <scope>NUCLEOTIDE SEQUENCE [LARGE SCALE GENOMIC DNA]</scope>
    <source>
        <strain evidence="11 12">SMR4r</strain>
    </source>
</reference>
<dbReference type="InterPro" id="IPR036526">
    <property type="entry name" value="C-N_Hydrolase_sf"/>
</dbReference>
<dbReference type="RefSeq" id="WP_087208376.1">
    <property type="nucleotide sequence ID" value="NZ_CP021431.1"/>
</dbReference>
<keyword evidence="5 9" id="KW-0812">Transmembrane</keyword>
<feature type="transmembrane region" description="Helical" evidence="9">
    <location>
        <begin position="121"/>
        <end position="144"/>
    </location>
</feature>
<keyword evidence="6 9" id="KW-1133">Transmembrane helix</keyword>
<dbReference type="Proteomes" id="UP000195273">
    <property type="component" value="Chromosome"/>
</dbReference>
<name>A0A1Y0EDI9_9RHOB</name>
<evidence type="ECO:0000313" key="11">
    <source>
        <dbReference type="EMBL" id="ARU01528.1"/>
    </source>
</evidence>
<organism evidence="11 12">
    <name type="scientific">Yoonia vestfoldensis</name>
    <dbReference type="NCBI Taxonomy" id="245188"/>
    <lineage>
        <taxon>Bacteria</taxon>
        <taxon>Pseudomonadati</taxon>
        <taxon>Pseudomonadota</taxon>
        <taxon>Alphaproteobacteria</taxon>
        <taxon>Rhodobacterales</taxon>
        <taxon>Paracoccaceae</taxon>
        <taxon>Yoonia</taxon>
    </lineage>
</organism>
<feature type="transmembrane region" description="Helical" evidence="9">
    <location>
        <begin position="183"/>
        <end position="201"/>
    </location>
</feature>
<dbReference type="Gene3D" id="3.60.110.10">
    <property type="entry name" value="Carbon-nitrogen hydrolase"/>
    <property type="match status" value="1"/>
</dbReference>
<dbReference type="HAMAP" id="MF_01148">
    <property type="entry name" value="Lnt"/>
    <property type="match status" value="1"/>
</dbReference>
<comment type="pathway">
    <text evidence="9">Protein modification; lipoprotein biosynthesis (N-acyl transfer).</text>
</comment>
<evidence type="ECO:0000256" key="8">
    <source>
        <dbReference type="ARBA" id="ARBA00023315"/>
    </source>
</evidence>
<evidence type="ECO:0000256" key="7">
    <source>
        <dbReference type="ARBA" id="ARBA00023136"/>
    </source>
</evidence>
<proteinExistence type="inferred from homology"/>
<dbReference type="PANTHER" id="PTHR38686">
    <property type="entry name" value="APOLIPOPROTEIN N-ACYLTRANSFERASE"/>
    <property type="match status" value="1"/>
</dbReference>
<evidence type="ECO:0000256" key="6">
    <source>
        <dbReference type="ARBA" id="ARBA00022989"/>
    </source>
</evidence>
<evidence type="ECO:0000256" key="5">
    <source>
        <dbReference type="ARBA" id="ARBA00022692"/>
    </source>
</evidence>
<evidence type="ECO:0000256" key="9">
    <source>
        <dbReference type="HAMAP-Rule" id="MF_01148"/>
    </source>
</evidence>
<dbReference type="InterPro" id="IPR004563">
    <property type="entry name" value="Apolipo_AcylTrfase"/>
</dbReference>
<dbReference type="AlphaFoldDB" id="A0A1Y0EDI9"/>
<dbReference type="CDD" id="cd07571">
    <property type="entry name" value="ALP_N-acyl_transferase"/>
    <property type="match status" value="1"/>
</dbReference>
<dbReference type="GO" id="GO:0005886">
    <property type="term" value="C:plasma membrane"/>
    <property type="evidence" value="ECO:0007669"/>
    <property type="project" value="UniProtKB-SubCell"/>
</dbReference>
<evidence type="ECO:0000313" key="12">
    <source>
        <dbReference type="Proteomes" id="UP000195273"/>
    </source>
</evidence>
<dbReference type="PANTHER" id="PTHR38686:SF1">
    <property type="entry name" value="APOLIPOPROTEIN N-ACYLTRANSFERASE"/>
    <property type="match status" value="1"/>
</dbReference>
<sequence length="493" mass="52669">MLDSLPRWGRFGVLFALGVAAGLGQAPLDLWPASILALAMLLVLHRDSVTARVAGWRLWFFGLGYFAFTLRWIVEPFLVDAPRHGWMAPFALVFMACGAALFWAVAGWVATRIAPRSQVMLALLLVAVEMTRSLVLTGFPWALLGHIWVPTWLAQASAIGGPHLLTGITLIAALALARIARRAFWSGGAAMLALLLVAAALRPGPAPQIAADAPIVRLVQPNAPQHLKWDPAYRDAFVNRLVTLSGQAAPPDLIVWPETAVPYLLNEIIDDLRLLDEAARGAPLVFGVQRVDGAGRFYNALVVMEQGGRITATYDKQHLVPFGEYIPFGDLLGRFGLRGLAATDGGGFAPGTTAGPVAIPGIGLAVPLICYEGIFAEEILTGPDRPRLLLLITNDGWFGEAAGPHQHLAQARLRAIEQGLPMVRVANTGISAMIDAQGRITASLALGADGVLDAALPAIRAAPPYTRLGDWPVGLLVLLGMAICIINRKRDSD</sequence>
<comment type="similarity">
    <text evidence="2 9">Belongs to the CN hydrolase family. Apolipoprotein N-acyltransferase subfamily.</text>
</comment>
<dbReference type="GO" id="GO:0042158">
    <property type="term" value="P:lipoprotein biosynthetic process"/>
    <property type="evidence" value="ECO:0007669"/>
    <property type="project" value="UniProtKB-UniRule"/>
</dbReference>
<keyword evidence="8 9" id="KW-0012">Acyltransferase</keyword>
<comment type="catalytic activity">
    <reaction evidence="9">
        <text>N-terminal S-1,2-diacyl-sn-glyceryl-L-cysteinyl-[lipoprotein] + a glycerophospholipid = N-acyl-S-1,2-diacyl-sn-glyceryl-L-cysteinyl-[lipoprotein] + a 2-acyl-sn-glycero-3-phospholipid + H(+)</text>
        <dbReference type="Rhea" id="RHEA:48228"/>
        <dbReference type="Rhea" id="RHEA-COMP:14681"/>
        <dbReference type="Rhea" id="RHEA-COMP:14684"/>
        <dbReference type="ChEBI" id="CHEBI:15378"/>
        <dbReference type="ChEBI" id="CHEBI:136912"/>
        <dbReference type="ChEBI" id="CHEBI:140656"/>
        <dbReference type="ChEBI" id="CHEBI:140657"/>
        <dbReference type="ChEBI" id="CHEBI:140660"/>
        <dbReference type="EC" id="2.3.1.269"/>
    </reaction>
</comment>
<protein>
    <recommendedName>
        <fullName evidence="9">Apolipoprotein N-acyltransferase</fullName>
        <shortName evidence="9">ALP N-acyltransferase</shortName>
        <ecNumber evidence="9">2.3.1.269</ecNumber>
    </recommendedName>
</protein>
<evidence type="ECO:0000259" key="10">
    <source>
        <dbReference type="PROSITE" id="PS50263"/>
    </source>
</evidence>
<dbReference type="OrthoDB" id="9804277at2"/>
<keyword evidence="12" id="KW-1185">Reference proteome</keyword>
<dbReference type="Pfam" id="PF00795">
    <property type="entry name" value="CN_hydrolase"/>
    <property type="match status" value="1"/>
</dbReference>
<dbReference type="InterPro" id="IPR045378">
    <property type="entry name" value="LNT_N"/>
</dbReference>
<dbReference type="KEGG" id="lvs:LOKVESSMR4R_02222"/>
<feature type="domain" description="CN hydrolase" evidence="10">
    <location>
        <begin position="219"/>
        <end position="458"/>
    </location>
</feature>
<evidence type="ECO:0000256" key="4">
    <source>
        <dbReference type="ARBA" id="ARBA00022679"/>
    </source>
</evidence>
<evidence type="ECO:0000256" key="2">
    <source>
        <dbReference type="ARBA" id="ARBA00010065"/>
    </source>
</evidence>
<dbReference type="EMBL" id="CP021431">
    <property type="protein sequence ID" value="ARU01528.1"/>
    <property type="molecule type" value="Genomic_DNA"/>
</dbReference>
<keyword evidence="7 9" id="KW-0472">Membrane</keyword>
<comment type="function">
    <text evidence="9">Catalyzes the phospholipid dependent N-acylation of the N-terminal cysteine of apolipoprotein, the last step in lipoprotein maturation.</text>
</comment>
<feature type="transmembrane region" description="Helical" evidence="9">
    <location>
        <begin position="86"/>
        <end position="109"/>
    </location>
</feature>
<keyword evidence="4 9" id="KW-0808">Transferase</keyword>
<feature type="transmembrane region" description="Helical" evidence="9">
    <location>
        <begin position="56"/>
        <end position="74"/>
    </location>
</feature>
<dbReference type="EC" id="2.3.1.269" evidence="9"/>
<evidence type="ECO:0000256" key="3">
    <source>
        <dbReference type="ARBA" id="ARBA00022475"/>
    </source>
</evidence>
<feature type="transmembrane region" description="Helical" evidence="9">
    <location>
        <begin position="12"/>
        <end position="44"/>
    </location>
</feature>
<dbReference type="STRING" id="1122181.GCA_000382265_02182"/>
<dbReference type="GO" id="GO:0016410">
    <property type="term" value="F:N-acyltransferase activity"/>
    <property type="evidence" value="ECO:0007669"/>
    <property type="project" value="UniProtKB-UniRule"/>
</dbReference>
<dbReference type="InterPro" id="IPR003010">
    <property type="entry name" value="C-N_Hydrolase"/>
</dbReference>
<dbReference type="SUPFAM" id="SSF56317">
    <property type="entry name" value="Carbon-nitrogen hydrolase"/>
    <property type="match status" value="1"/>
</dbReference>
<accession>A0A1Y0EDI9</accession>
<dbReference type="NCBIfam" id="TIGR00546">
    <property type="entry name" value="lnt"/>
    <property type="match status" value="1"/>
</dbReference>
<gene>
    <name evidence="9 11" type="primary">lnt</name>
    <name evidence="11" type="ORF">LOKVESSMR4R_02222</name>
</gene>
<feature type="transmembrane region" description="Helical" evidence="9">
    <location>
        <begin position="156"/>
        <end position="176"/>
    </location>
</feature>
<evidence type="ECO:0000256" key="1">
    <source>
        <dbReference type="ARBA" id="ARBA00004651"/>
    </source>
</evidence>
<comment type="subcellular location">
    <subcellularLocation>
        <location evidence="1 9">Cell membrane</location>
        <topology evidence="1 9">Multi-pass membrane protein</topology>
    </subcellularLocation>
</comment>